<dbReference type="Proteomes" id="UP000054771">
    <property type="component" value="Unassembled WGS sequence"/>
</dbReference>
<dbReference type="InterPro" id="IPR029063">
    <property type="entry name" value="SAM-dependent_MTases_sf"/>
</dbReference>
<dbReference type="GO" id="GO:0032991">
    <property type="term" value="C:protein-containing complex"/>
    <property type="evidence" value="ECO:0007669"/>
    <property type="project" value="TreeGrafter"/>
</dbReference>
<sequence>MEDLLTFLSSIGQEVEDADEESFLLFSQDIPSSNLGFVDSKATTVDITIHDQDYTIHQSPTLLSSSRAGGTTGAVLWKITPLFAEWLSNMSTNPLWTSAHLNRNSAVVELGCGISGLTALALAPLVGHYLATDQEYVARLFRQNLESNPPLQQSQKPGPGSKGKGRKQQQQQKGKSKTDSSGSAVLHPNITFTSLDWELDDPARLRQEIPTLEDEDYDETSNTDTGFDLLISCDCIYNEALIAPFVRTCAEISALRRTISRKTRKPTICIIAQQQRSPDVFEAWLRETMRVFRVWRVGSGVLGGKLGSGSGYLVHALLLKD</sequence>
<reference evidence="3" key="1">
    <citation type="journal article" date="2016" name="Genome Announc.">
        <title>Draft genome sequences of fungus Aspergillus calidoustus.</title>
        <authorList>
            <person name="Horn F."/>
            <person name="Linde J."/>
            <person name="Mattern D.J."/>
            <person name="Walther G."/>
            <person name="Guthke R."/>
            <person name="Scherlach K."/>
            <person name="Martin K."/>
            <person name="Brakhage A.A."/>
            <person name="Petzke L."/>
            <person name="Valiante V."/>
        </authorList>
    </citation>
    <scope>NUCLEOTIDE SEQUENCE [LARGE SCALE GENOMIC DNA]</scope>
    <source>
        <strain evidence="3">SF006504</strain>
    </source>
</reference>
<dbReference type="SUPFAM" id="SSF53335">
    <property type="entry name" value="S-adenosyl-L-methionine-dependent methyltransferases"/>
    <property type="match status" value="1"/>
</dbReference>
<dbReference type="Pfam" id="PF10294">
    <property type="entry name" value="Methyltransf_16"/>
    <property type="match status" value="1"/>
</dbReference>
<organism evidence="2 3">
    <name type="scientific">Aspergillus calidoustus</name>
    <dbReference type="NCBI Taxonomy" id="454130"/>
    <lineage>
        <taxon>Eukaryota</taxon>
        <taxon>Fungi</taxon>
        <taxon>Dikarya</taxon>
        <taxon>Ascomycota</taxon>
        <taxon>Pezizomycotina</taxon>
        <taxon>Eurotiomycetes</taxon>
        <taxon>Eurotiomycetidae</taxon>
        <taxon>Eurotiales</taxon>
        <taxon>Aspergillaceae</taxon>
        <taxon>Aspergillus</taxon>
        <taxon>Aspergillus subgen. Nidulantes</taxon>
    </lineage>
</organism>
<accession>A0A0U5FP55</accession>
<dbReference type="Gene3D" id="3.40.50.150">
    <property type="entry name" value="Vaccinia Virus protein VP39"/>
    <property type="match status" value="1"/>
</dbReference>
<evidence type="ECO:0008006" key="4">
    <source>
        <dbReference type="Google" id="ProtNLM"/>
    </source>
</evidence>
<evidence type="ECO:0000313" key="3">
    <source>
        <dbReference type="Proteomes" id="UP000054771"/>
    </source>
</evidence>
<dbReference type="EMBL" id="CDMC01000001">
    <property type="protein sequence ID" value="CEL01281.1"/>
    <property type="molecule type" value="Genomic_DNA"/>
</dbReference>
<dbReference type="OMA" id="ACDTIYN"/>
<dbReference type="InterPro" id="IPR019410">
    <property type="entry name" value="Methyltransf_16"/>
</dbReference>
<dbReference type="PANTHER" id="PTHR14614">
    <property type="entry name" value="HEPATOCELLULAR CARCINOMA-ASSOCIATED ANTIGEN"/>
    <property type="match status" value="1"/>
</dbReference>
<proteinExistence type="predicted"/>
<dbReference type="OrthoDB" id="2529286at2759"/>
<dbReference type="STRING" id="454130.A0A0U5FP55"/>
<protein>
    <recommendedName>
        <fullName evidence="4">Diaminohydroxyphosphoribosylamino-pyrimidine deaminase</fullName>
    </recommendedName>
</protein>
<keyword evidence="3" id="KW-1185">Reference proteome</keyword>
<evidence type="ECO:0000256" key="1">
    <source>
        <dbReference type="SAM" id="MobiDB-lite"/>
    </source>
</evidence>
<dbReference type="AlphaFoldDB" id="A0A0U5FP55"/>
<dbReference type="PANTHER" id="PTHR14614:SF109">
    <property type="entry name" value="RIBOSOMAL LYSINE N-METHYLTRANSFERASE 5"/>
    <property type="match status" value="1"/>
</dbReference>
<feature type="region of interest" description="Disordered" evidence="1">
    <location>
        <begin position="147"/>
        <end position="186"/>
    </location>
</feature>
<name>A0A0U5FP55_ASPCI</name>
<gene>
    <name evidence="2" type="ORF">ASPCAL00869</name>
</gene>
<evidence type="ECO:0000313" key="2">
    <source>
        <dbReference type="EMBL" id="CEL01281.1"/>
    </source>
</evidence>
<dbReference type="GO" id="GO:0005829">
    <property type="term" value="C:cytosol"/>
    <property type="evidence" value="ECO:0007669"/>
    <property type="project" value="TreeGrafter"/>
</dbReference>
<feature type="compositionally biased region" description="Low complexity" evidence="1">
    <location>
        <begin position="168"/>
        <end position="183"/>
    </location>
</feature>
<dbReference type="GO" id="GO:0008757">
    <property type="term" value="F:S-adenosylmethionine-dependent methyltransferase activity"/>
    <property type="evidence" value="ECO:0007669"/>
    <property type="project" value="UniProtKB-ARBA"/>
</dbReference>